<evidence type="ECO:0000256" key="1">
    <source>
        <dbReference type="SAM" id="Phobius"/>
    </source>
</evidence>
<keyword evidence="1" id="KW-0472">Membrane</keyword>
<proteinExistence type="predicted"/>
<protein>
    <submittedName>
        <fullName evidence="2">Uncharacterized protein</fullName>
    </submittedName>
</protein>
<gene>
    <name evidence="2" type="ORF">EM6_0258</name>
</gene>
<evidence type="ECO:0000313" key="2">
    <source>
        <dbReference type="EMBL" id="BBF79689.1"/>
    </source>
</evidence>
<organism evidence="2 3">
    <name type="scientific">Asticcacaulis excentricus</name>
    <dbReference type="NCBI Taxonomy" id="78587"/>
    <lineage>
        <taxon>Bacteria</taxon>
        <taxon>Pseudomonadati</taxon>
        <taxon>Pseudomonadota</taxon>
        <taxon>Alphaproteobacteria</taxon>
        <taxon>Caulobacterales</taxon>
        <taxon>Caulobacteraceae</taxon>
        <taxon>Asticcacaulis</taxon>
    </lineage>
</organism>
<dbReference type="AlphaFoldDB" id="A0A3G9G637"/>
<reference evidence="3" key="2">
    <citation type="journal article" date="2017" name="Plant Physiol. Biochem.">
        <title>Differential oxidative and antioxidative response of duckweed Lemna minor toward plant growth promoting/inhibiting bacteria.</title>
        <authorList>
            <person name="Ishizawa H."/>
            <person name="Kuroda M."/>
            <person name="Morikawa M."/>
            <person name="Ike M."/>
        </authorList>
    </citation>
    <scope>NUCLEOTIDE SEQUENCE [LARGE SCALE GENOMIC DNA]</scope>
    <source>
        <strain evidence="3">M6</strain>
    </source>
</reference>
<reference evidence="3" key="1">
    <citation type="journal article" date="2017" name="Biotechnol. Biofuels">
        <title>Evaluation of environmental bacterial communities as a factor affecting the growth of duckweed Lemna minor.</title>
        <authorList>
            <person name="Ishizawa H."/>
            <person name="Kuroda M."/>
            <person name="Morikawa M."/>
            <person name="Ike M."/>
        </authorList>
    </citation>
    <scope>NUCLEOTIDE SEQUENCE [LARGE SCALE GENOMIC DNA]</scope>
    <source>
        <strain evidence="3">M6</strain>
    </source>
</reference>
<keyword evidence="1" id="KW-0812">Transmembrane</keyword>
<name>A0A3G9G637_9CAUL</name>
<feature type="transmembrane region" description="Helical" evidence="1">
    <location>
        <begin position="6"/>
        <end position="24"/>
    </location>
</feature>
<dbReference type="Proteomes" id="UP000278756">
    <property type="component" value="Chromosome 1"/>
</dbReference>
<evidence type="ECO:0000313" key="3">
    <source>
        <dbReference type="Proteomes" id="UP000278756"/>
    </source>
</evidence>
<dbReference type="EMBL" id="AP018827">
    <property type="protein sequence ID" value="BBF79689.1"/>
    <property type="molecule type" value="Genomic_DNA"/>
</dbReference>
<keyword evidence="1" id="KW-1133">Transmembrane helix</keyword>
<sequence length="90" mass="9258">MWTFLTIVAGVFVTIGLGGLIWGVTGRTEARRKQGLRMLQTGMAAGGTCLLLKGFSGDTESIIYGAVLLVFGTAVTGIGPKADKGGKPEA</sequence>
<dbReference type="OrthoDB" id="9854681at2"/>
<feature type="transmembrane region" description="Helical" evidence="1">
    <location>
        <begin position="61"/>
        <end position="79"/>
    </location>
</feature>
<dbReference type="RefSeq" id="WP_126419678.1">
    <property type="nucleotide sequence ID" value="NZ_AP018827.1"/>
</dbReference>
<accession>A0A3G9G637</accession>